<proteinExistence type="predicted"/>
<dbReference type="InterPro" id="IPR008920">
    <property type="entry name" value="TF_FadR/GntR_C"/>
</dbReference>
<dbReference type="SMART" id="SM00345">
    <property type="entry name" value="HTH_GNTR"/>
    <property type="match status" value="1"/>
</dbReference>
<keyword evidence="3" id="KW-0804">Transcription</keyword>
<keyword evidence="2" id="KW-0238">DNA-binding</keyword>
<dbReference type="RefSeq" id="WP_263722665.1">
    <property type="nucleotide sequence ID" value="NZ_JAOWLA010000015.1"/>
</dbReference>
<dbReference type="InterPro" id="IPR036388">
    <property type="entry name" value="WH-like_DNA-bd_sf"/>
</dbReference>
<evidence type="ECO:0000256" key="2">
    <source>
        <dbReference type="ARBA" id="ARBA00023125"/>
    </source>
</evidence>
<comment type="caution">
    <text evidence="5">The sequence shown here is derived from an EMBL/GenBank/DDBJ whole genome shotgun (WGS) entry which is preliminary data.</text>
</comment>
<dbReference type="SUPFAM" id="SSF48008">
    <property type="entry name" value="GntR ligand-binding domain-like"/>
    <property type="match status" value="1"/>
</dbReference>
<dbReference type="EMBL" id="JAOWLA010000015">
    <property type="protein sequence ID" value="MCV2866133.1"/>
    <property type="molecule type" value="Genomic_DNA"/>
</dbReference>
<dbReference type="Proteomes" id="UP001652503">
    <property type="component" value="Unassembled WGS sequence"/>
</dbReference>
<evidence type="ECO:0000259" key="4">
    <source>
        <dbReference type="PROSITE" id="PS50949"/>
    </source>
</evidence>
<organism evidence="5 6">
    <name type="scientific">Albidovulum sediminicola</name>
    <dbReference type="NCBI Taxonomy" id="2984331"/>
    <lineage>
        <taxon>Bacteria</taxon>
        <taxon>Pseudomonadati</taxon>
        <taxon>Pseudomonadota</taxon>
        <taxon>Alphaproteobacteria</taxon>
        <taxon>Rhodobacterales</taxon>
        <taxon>Paracoccaceae</taxon>
        <taxon>Albidovulum</taxon>
    </lineage>
</organism>
<dbReference type="Gene3D" id="1.20.120.530">
    <property type="entry name" value="GntR ligand-binding domain-like"/>
    <property type="match status" value="1"/>
</dbReference>
<dbReference type="SUPFAM" id="SSF46785">
    <property type="entry name" value="Winged helix' DNA-binding domain"/>
    <property type="match status" value="1"/>
</dbReference>
<feature type="domain" description="HTH gntR-type" evidence="4">
    <location>
        <begin position="8"/>
        <end position="75"/>
    </location>
</feature>
<dbReference type="PRINTS" id="PR00035">
    <property type="entry name" value="HTHGNTR"/>
</dbReference>
<evidence type="ECO:0000313" key="6">
    <source>
        <dbReference type="Proteomes" id="UP001652503"/>
    </source>
</evidence>
<dbReference type="PROSITE" id="PS50949">
    <property type="entry name" value="HTH_GNTR"/>
    <property type="match status" value="1"/>
</dbReference>
<dbReference type="InterPro" id="IPR000524">
    <property type="entry name" value="Tscrpt_reg_HTH_GntR"/>
</dbReference>
<evidence type="ECO:0000256" key="1">
    <source>
        <dbReference type="ARBA" id="ARBA00023015"/>
    </source>
</evidence>
<evidence type="ECO:0000256" key="3">
    <source>
        <dbReference type="ARBA" id="ARBA00023163"/>
    </source>
</evidence>
<dbReference type="Pfam" id="PF00392">
    <property type="entry name" value="GntR"/>
    <property type="match status" value="1"/>
</dbReference>
<evidence type="ECO:0000313" key="5">
    <source>
        <dbReference type="EMBL" id="MCV2866133.1"/>
    </source>
</evidence>
<dbReference type="PANTHER" id="PTHR43537:SF45">
    <property type="entry name" value="GNTR FAMILY REGULATORY PROTEIN"/>
    <property type="match status" value="1"/>
</dbReference>
<keyword evidence="1" id="KW-0805">Transcription regulation</keyword>
<name>A0ABT2Z4U1_9RHOB</name>
<gene>
    <name evidence="5" type="ORF">OE647_15520</name>
</gene>
<dbReference type="InterPro" id="IPR011711">
    <property type="entry name" value="GntR_C"/>
</dbReference>
<dbReference type="PANTHER" id="PTHR43537">
    <property type="entry name" value="TRANSCRIPTIONAL REGULATOR, GNTR FAMILY"/>
    <property type="match status" value="1"/>
</dbReference>
<accession>A0ABT2Z4U1</accession>
<dbReference type="SMART" id="SM00895">
    <property type="entry name" value="FCD"/>
    <property type="match status" value="1"/>
</dbReference>
<sequence length="225" mass="24869">MAVTKRRADGVERVYDHVKAMAMDFSFDPGQKVKEGELAAELGVSRIPVREALNRLVAEGFVTFVPNKGFFCRGIDLAEIDEIYAVRAALEMWAFRTACKTAAQDALDAFCGRWARPEITGEFRSLNRYDAEFHSKMAALAGNASLLRQLRQIEEKIAAFRNLELVDADRRAKTLGEHGQIVSLLANRQGEAGALLLERHILSSARNAIAAARQRLGRRAEAGAP</sequence>
<reference evidence="5 6" key="1">
    <citation type="submission" date="2022-10" db="EMBL/GenBank/DDBJ databases">
        <title>Defluviimonas sp. nov., isolated from ocean surface water.</title>
        <authorList>
            <person name="He W."/>
            <person name="Wang L."/>
            <person name="Zhang D.-F."/>
        </authorList>
    </citation>
    <scope>NUCLEOTIDE SEQUENCE [LARGE SCALE GENOMIC DNA]</scope>
    <source>
        <strain evidence="5 6">WL0075</strain>
    </source>
</reference>
<dbReference type="Gene3D" id="1.10.10.10">
    <property type="entry name" value="Winged helix-like DNA-binding domain superfamily/Winged helix DNA-binding domain"/>
    <property type="match status" value="1"/>
</dbReference>
<protein>
    <submittedName>
        <fullName evidence="5">GntR family transcriptional regulator</fullName>
    </submittedName>
</protein>
<dbReference type="InterPro" id="IPR036390">
    <property type="entry name" value="WH_DNA-bd_sf"/>
</dbReference>
<dbReference type="CDD" id="cd07377">
    <property type="entry name" value="WHTH_GntR"/>
    <property type="match status" value="1"/>
</dbReference>
<dbReference type="Pfam" id="PF07729">
    <property type="entry name" value="FCD"/>
    <property type="match status" value="1"/>
</dbReference>
<keyword evidence="6" id="KW-1185">Reference proteome</keyword>